<evidence type="ECO:0000256" key="1">
    <source>
        <dbReference type="SAM" id="Coils"/>
    </source>
</evidence>
<keyword evidence="1" id="KW-0175">Coiled coil</keyword>
<feature type="coiled-coil region" evidence="1">
    <location>
        <begin position="96"/>
        <end position="123"/>
    </location>
</feature>
<reference evidence="2" key="1">
    <citation type="journal article" date="2020" name="Nature">
        <title>Giant virus diversity and host interactions through global metagenomics.</title>
        <authorList>
            <person name="Schulz F."/>
            <person name="Roux S."/>
            <person name="Paez-Espino D."/>
            <person name="Jungbluth S."/>
            <person name="Walsh D.A."/>
            <person name="Denef V.J."/>
            <person name="McMahon K.D."/>
            <person name="Konstantinidis K.T."/>
            <person name="Eloe-Fadrosh E.A."/>
            <person name="Kyrpides N.C."/>
            <person name="Woyke T."/>
        </authorList>
    </citation>
    <scope>NUCLEOTIDE SEQUENCE</scope>
    <source>
        <strain evidence="2">GVMAG-M-3300010158-55</strain>
    </source>
</reference>
<protein>
    <submittedName>
        <fullName evidence="2">Uncharacterized protein</fullName>
    </submittedName>
</protein>
<dbReference type="AlphaFoldDB" id="A0A6C0B7X0"/>
<organism evidence="2">
    <name type="scientific">viral metagenome</name>
    <dbReference type="NCBI Taxonomy" id="1070528"/>
    <lineage>
        <taxon>unclassified sequences</taxon>
        <taxon>metagenomes</taxon>
        <taxon>organismal metagenomes</taxon>
    </lineage>
</organism>
<evidence type="ECO:0000313" key="2">
    <source>
        <dbReference type="EMBL" id="QHS88327.1"/>
    </source>
</evidence>
<dbReference type="EMBL" id="MN739095">
    <property type="protein sequence ID" value="QHS88327.1"/>
    <property type="molecule type" value="Genomic_DNA"/>
</dbReference>
<proteinExistence type="predicted"/>
<accession>A0A6C0B7X0</accession>
<sequence length="134" mass="15522">MYTNPTGSNLNFNLYRGGKRFRKTRKYGFRKNRKHTQYRGGESFFRPKTPEHIASASKRCNTDCESNAKKLCDVTCKAATIAALDVKNTGISREFIDDLTSRIKKFEEKNIQLTKENEILKQKYDMLYAVSAKH</sequence>
<name>A0A6C0B7X0_9ZZZZ</name>